<dbReference type="EMBL" id="JAHWYN010000002">
    <property type="protein sequence ID" value="MBW4359506.1"/>
    <property type="molecule type" value="Genomic_DNA"/>
</dbReference>
<feature type="domain" description="Major facilitator superfamily (MFS) profile" evidence="8">
    <location>
        <begin position="15"/>
        <end position="395"/>
    </location>
</feature>
<feature type="transmembrane region" description="Helical" evidence="7">
    <location>
        <begin position="169"/>
        <end position="189"/>
    </location>
</feature>
<feature type="transmembrane region" description="Helical" evidence="7">
    <location>
        <begin position="307"/>
        <end position="329"/>
    </location>
</feature>
<feature type="transmembrane region" description="Helical" evidence="7">
    <location>
        <begin position="254"/>
        <end position="275"/>
    </location>
</feature>
<evidence type="ECO:0000256" key="4">
    <source>
        <dbReference type="ARBA" id="ARBA00022692"/>
    </source>
</evidence>
<keyword evidence="10" id="KW-1185">Reference proteome</keyword>
<evidence type="ECO:0000259" key="8">
    <source>
        <dbReference type="PROSITE" id="PS50850"/>
    </source>
</evidence>
<evidence type="ECO:0000256" key="6">
    <source>
        <dbReference type="ARBA" id="ARBA00023136"/>
    </source>
</evidence>
<gene>
    <name evidence="9" type="ORF">KZH69_03305</name>
</gene>
<accession>A0ABS6XTD4</accession>
<keyword evidence="3" id="KW-1003">Cell membrane</keyword>
<feature type="transmembrane region" description="Helical" evidence="7">
    <location>
        <begin position="139"/>
        <end position="163"/>
    </location>
</feature>
<feature type="transmembrane region" description="Helical" evidence="7">
    <location>
        <begin position="373"/>
        <end position="391"/>
    </location>
</feature>
<feature type="transmembrane region" description="Helical" evidence="7">
    <location>
        <begin position="284"/>
        <end position="301"/>
    </location>
</feature>
<dbReference type="PANTHER" id="PTHR23517:SF3">
    <property type="entry name" value="INTEGRAL MEMBRANE TRANSPORT PROTEIN"/>
    <property type="match status" value="1"/>
</dbReference>
<organism evidence="9 10">
    <name type="scientific">Flavobacterium taihuense</name>
    <dbReference type="NCBI Taxonomy" id="2857508"/>
    <lineage>
        <taxon>Bacteria</taxon>
        <taxon>Pseudomonadati</taxon>
        <taxon>Bacteroidota</taxon>
        <taxon>Flavobacteriia</taxon>
        <taxon>Flavobacteriales</taxon>
        <taxon>Flavobacteriaceae</taxon>
        <taxon>Flavobacterium</taxon>
    </lineage>
</organism>
<keyword evidence="6 7" id="KW-0472">Membrane</keyword>
<dbReference type="PANTHER" id="PTHR23517">
    <property type="entry name" value="RESISTANCE PROTEIN MDTM, PUTATIVE-RELATED-RELATED"/>
    <property type="match status" value="1"/>
</dbReference>
<proteinExistence type="predicted"/>
<evidence type="ECO:0000256" key="7">
    <source>
        <dbReference type="SAM" id="Phobius"/>
    </source>
</evidence>
<dbReference type="InterPro" id="IPR050171">
    <property type="entry name" value="MFS_Transporters"/>
</dbReference>
<dbReference type="InterPro" id="IPR011701">
    <property type="entry name" value="MFS"/>
</dbReference>
<dbReference type="Proteomes" id="UP000812031">
    <property type="component" value="Unassembled WGS sequence"/>
</dbReference>
<keyword evidence="4 7" id="KW-0812">Transmembrane</keyword>
<keyword evidence="5 7" id="KW-1133">Transmembrane helix</keyword>
<sequence length="412" mass="47104">MIKKYFDNFKGFPKEIWILTLITFINRAGTMVVPFLSKYMKENLQFTYSQIGWVMVFFGVGSIIGTWLSGKLSDKIGFYKVMVFSLFGSGIVFILLQYAATFQELCIGILVLTSIADMFRPAMLVCLKTYTVKENRARAFALTRAAVNLGFLFGPVLGGLIIMQMGYQYIFYVDGATCILAIIVFMFFVKEKVVPIKLKKYHEGFKKISIRKDHPFMLHLLICMITGILFFQIFTTLPLYHKERFNMSEFDSGLLLSLNGLLILLFELPIVNFVIKNKIDNHKVISIGLLLMSSSFLLLLLPWEGILIPMMLFMTFGVMLTFPFANSFAMGRSYESHEGKYMAAFTMSYSFAHILSAKTGMEIIQRSGYEANWVFMTTLGLVGSLLVFKLFRMVEKEELSNDRKVDAIFLDE</sequence>
<name>A0ABS6XTD4_9FLAO</name>
<evidence type="ECO:0000313" key="9">
    <source>
        <dbReference type="EMBL" id="MBW4359506.1"/>
    </source>
</evidence>
<evidence type="ECO:0000256" key="3">
    <source>
        <dbReference type="ARBA" id="ARBA00022475"/>
    </source>
</evidence>
<evidence type="ECO:0000313" key="10">
    <source>
        <dbReference type="Proteomes" id="UP000812031"/>
    </source>
</evidence>
<feature type="transmembrane region" description="Helical" evidence="7">
    <location>
        <begin position="341"/>
        <end position="361"/>
    </location>
</feature>
<dbReference type="Pfam" id="PF07690">
    <property type="entry name" value="MFS_1"/>
    <property type="match status" value="1"/>
</dbReference>
<feature type="transmembrane region" description="Helical" evidence="7">
    <location>
        <begin position="216"/>
        <end position="234"/>
    </location>
</feature>
<feature type="transmembrane region" description="Helical" evidence="7">
    <location>
        <begin position="107"/>
        <end position="127"/>
    </location>
</feature>
<reference evidence="9 10" key="1">
    <citation type="submission" date="2021-07" db="EMBL/GenBank/DDBJ databases">
        <title>Flavobacterium sp. nov. isolated from sediment on the Taihu Lake.</title>
        <authorList>
            <person name="Qu J.-H."/>
        </authorList>
    </citation>
    <scope>NUCLEOTIDE SEQUENCE [LARGE SCALE GENOMIC DNA]</scope>
    <source>
        <strain evidence="9 10">NAS39</strain>
    </source>
</reference>
<evidence type="ECO:0000256" key="2">
    <source>
        <dbReference type="ARBA" id="ARBA00022448"/>
    </source>
</evidence>
<dbReference type="InterPro" id="IPR020846">
    <property type="entry name" value="MFS_dom"/>
</dbReference>
<dbReference type="RefSeq" id="WP_219316035.1">
    <property type="nucleotide sequence ID" value="NZ_JAHWYN010000002.1"/>
</dbReference>
<evidence type="ECO:0000256" key="5">
    <source>
        <dbReference type="ARBA" id="ARBA00022989"/>
    </source>
</evidence>
<keyword evidence="2" id="KW-0813">Transport</keyword>
<comment type="caution">
    <text evidence="9">The sequence shown here is derived from an EMBL/GenBank/DDBJ whole genome shotgun (WGS) entry which is preliminary data.</text>
</comment>
<feature type="transmembrane region" description="Helical" evidence="7">
    <location>
        <begin position="81"/>
        <end position="101"/>
    </location>
</feature>
<evidence type="ECO:0000256" key="1">
    <source>
        <dbReference type="ARBA" id="ARBA00004651"/>
    </source>
</evidence>
<feature type="transmembrane region" description="Helical" evidence="7">
    <location>
        <begin position="16"/>
        <end position="36"/>
    </location>
</feature>
<feature type="transmembrane region" description="Helical" evidence="7">
    <location>
        <begin position="48"/>
        <end position="69"/>
    </location>
</feature>
<comment type="subcellular location">
    <subcellularLocation>
        <location evidence="1">Cell membrane</location>
        <topology evidence="1">Multi-pass membrane protein</topology>
    </subcellularLocation>
</comment>
<dbReference type="PROSITE" id="PS50850">
    <property type="entry name" value="MFS"/>
    <property type="match status" value="1"/>
</dbReference>
<protein>
    <submittedName>
        <fullName evidence="9">MFS transporter</fullName>
    </submittedName>
</protein>